<dbReference type="PROSITE" id="PS01129">
    <property type="entry name" value="PSI_RLU"/>
    <property type="match status" value="1"/>
</dbReference>
<dbReference type="GO" id="GO:0000455">
    <property type="term" value="P:enzyme-directed rRNA pseudouridine synthesis"/>
    <property type="evidence" value="ECO:0007669"/>
    <property type="project" value="TreeGrafter"/>
</dbReference>
<name>A0A845M5N9_9PROT</name>
<accession>A0A845M5N9</accession>
<dbReference type="RefSeq" id="WP_161337182.1">
    <property type="nucleotide sequence ID" value="NZ_JBHSDG010000002.1"/>
</dbReference>
<comment type="caution">
    <text evidence="5">The sequence shown here is derived from an EMBL/GenBank/DDBJ whole genome shotgun (WGS) entry which is preliminary data.</text>
</comment>
<dbReference type="InterPro" id="IPR020103">
    <property type="entry name" value="PsdUridine_synth_cat_dom_sf"/>
</dbReference>
<dbReference type="EMBL" id="WTVA01000001">
    <property type="protein sequence ID" value="MZR20753.1"/>
    <property type="molecule type" value="Genomic_DNA"/>
</dbReference>
<evidence type="ECO:0000313" key="5">
    <source>
        <dbReference type="EMBL" id="MZR20753.1"/>
    </source>
</evidence>
<comment type="catalytic activity">
    <reaction evidence="3">
        <text>a uridine in RNA = a pseudouridine in RNA</text>
        <dbReference type="Rhea" id="RHEA:48348"/>
        <dbReference type="Rhea" id="RHEA-COMP:12068"/>
        <dbReference type="Rhea" id="RHEA-COMP:12069"/>
        <dbReference type="ChEBI" id="CHEBI:65314"/>
        <dbReference type="ChEBI" id="CHEBI:65315"/>
    </reaction>
</comment>
<dbReference type="Pfam" id="PF00849">
    <property type="entry name" value="PseudoU_synth_2"/>
    <property type="match status" value="1"/>
</dbReference>
<dbReference type="EC" id="5.4.99.-" evidence="3"/>
<organism evidence="5 6">
    <name type="scientific">Sneathiella chungangensis</name>
    <dbReference type="NCBI Taxonomy" id="1418234"/>
    <lineage>
        <taxon>Bacteria</taxon>
        <taxon>Pseudomonadati</taxon>
        <taxon>Pseudomonadota</taxon>
        <taxon>Alphaproteobacteria</taxon>
        <taxon>Sneathiellales</taxon>
        <taxon>Sneathiellaceae</taxon>
        <taxon>Sneathiella</taxon>
    </lineage>
</organism>
<evidence type="ECO:0000256" key="3">
    <source>
        <dbReference type="RuleBase" id="RU362028"/>
    </source>
</evidence>
<evidence type="ECO:0000259" key="4">
    <source>
        <dbReference type="Pfam" id="PF00849"/>
    </source>
</evidence>
<feature type="active site" evidence="2">
    <location>
        <position position="68"/>
    </location>
</feature>
<dbReference type="SUPFAM" id="SSF55120">
    <property type="entry name" value="Pseudouridine synthase"/>
    <property type="match status" value="1"/>
</dbReference>
<dbReference type="GO" id="GO:0009982">
    <property type="term" value="F:pseudouridine synthase activity"/>
    <property type="evidence" value="ECO:0007669"/>
    <property type="project" value="InterPro"/>
</dbReference>
<protein>
    <recommendedName>
        <fullName evidence="3">Pseudouridine synthase</fullName>
        <ecNumber evidence="3">5.4.99.-</ecNumber>
    </recommendedName>
</protein>
<dbReference type="AlphaFoldDB" id="A0A845M5N9"/>
<dbReference type="OrthoDB" id="9807829at2"/>
<comment type="similarity">
    <text evidence="1 3">Belongs to the pseudouridine synthase RluA family.</text>
</comment>
<dbReference type="InterPro" id="IPR050188">
    <property type="entry name" value="RluA_PseudoU_synthase"/>
</dbReference>
<sequence>MLDRPADLAYDPPAPRPRDILFEDEFLIAVNKPSGLLSVPGREAHLQDCAEARAKAHDRNARTVHRLDMDTSGLLLFGKGAAAHRQLSLLFQRRAVEKRYLAWVAGGPLEEDGEIDLPLMVDWPNRPLQKIDLENGKPALTRWRVLDRRDNASLLALNPETGRTHQLRLHCAAIGHPILGDRFYADAENRRRAARLQLHAERLEFIHPFTAEKMTLAAPHDLAGPMVKKAA</sequence>
<dbReference type="GO" id="GO:0140098">
    <property type="term" value="F:catalytic activity, acting on RNA"/>
    <property type="evidence" value="ECO:0007669"/>
    <property type="project" value="UniProtKB-ARBA"/>
</dbReference>
<proteinExistence type="inferred from homology"/>
<evidence type="ECO:0000313" key="6">
    <source>
        <dbReference type="Proteomes" id="UP000445696"/>
    </source>
</evidence>
<keyword evidence="3" id="KW-0413">Isomerase</keyword>
<reference evidence="5 6" key="1">
    <citation type="journal article" date="2014" name="Int. J. Syst. Evol. Microbiol.">
        <title>Sneathiella chungangensis sp. nov., isolated from a marine sand, and emended description of the genus Sneathiella.</title>
        <authorList>
            <person name="Siamphan C."/>
            <person name="Kim H."/>
            <person name="Lee J.S."/>
            <person name="Kim W."/>
        </authorList>
    </citation>
    <scope>NUCLEOTIDE SEQUENCE [LARGE SCALE GENOMIC DNA]</scope>
    <source>
        <strain evidence="5 6">KCTC 32476</strain>
    </source>
</reference>
<keyword evidence="6" id="KW-1185">Reference proteome</keyword>
<evidence type="ECO:0000256" key="1">
    <source>
        <dbReference type="ARBA" id="ARBA00010876"/>
    </source>
</evidence>
<dbReference type="PANTHER" id="PTHR21600:SF89">
    <property type="entry name" value="RIBOSOMAL LARGE SUBUNIT PSEUDOURIDINE SYNTHASE A"/>
    <property type="match status" value="1"/>
</dbReference>
<dbReference type="InterPro" id="IPR006224">
    <property type="entry name" value="PsdUridine_synth_RluA-like_CS"/>
</dbReference>
<dbReference type="Proteomes" id="UP000445696">
    <property type="component" value="Unassembled WGS sequence"/>
</dbReference>
<dbReference type="InterPro" id="IPR006145">
    <property type="entry name" value="PsdUridine_synth_RsuA/RluA"/>
</dbReference>
<gene>
    <name evidence="5" type="ORF">GQF03_00235</name>
</gene>
<dbReference type="CDD" id="cd02869">
    <property type="entry name" value="PseudoU_synth_RluA_like"/>
    <property type="match status" value="1"/>
</dbReference>
<dbReference type="PANTHER" id="PTHR21600">
    <property type="entry name" value="MITOCHONDRIAL RNA PSEUDOURIDINE SYNTHASE"/>
    <property type="match status" value="1"/>
</dbReference>
<dbReference type="NCBIfam" id="TIGR00005">
    <property type="entry name" value="rluA_subfam"/>
    <property type="match status" value="1"/>
</dbReference>
<comment type="function">
    <text evidence="3">Responsible for synthesis of pseudouridine from uracil.</text>
</comment>
<feature type="domain" description="Pseudouridine synthase RsuA/RluA-like" evidence="4">
    <location>
        <begin position="27"/>
        <end position="173"/>
    </location>
</feature>
<dbReference type="InterPro" id="IPR006225">
    <property type="entry name" value="PsdUridine_synth_RluC/D"/>
</dbReference>
<evidence type="ECO:0000256" key="2">
    <source>
        <dbReference type="PIRSR" id="PIRSR606225-1"/>
    </source>
</evidence>
<dbReference type="GO" id="GO:0003723">
    <property type="term" value="F:RNA binding"/>
    <property type="evidence" value="ECO:0007669"/>
    <property type="project" value="InterPro"/>
</dbReference>
<dbReference type="Gene3D" id="3.30.2350.10">
    <property type="entry name" value="Pseudouridine synthase"/>
    <property type="match status" value="1"/>
</dbReference>